<feature type="non-terminal residue" evidence="1">
    <location>
        <position position="74"/>
    </location>
</feature>
<name>A0A6J4VTR6_9BACT</name>
<evidence type="ECO:0000313" key="1">
    <source>
        <dbReference type="EMBL" id="CAA9586636.1"/>
    </source>
</evidence>
<protein>
    <submittedName>
        <fullName evidence="1">Uncharacterized protein</fullName>
    </submittedName>
</protein>
<feature type="non-terminal residue" evidence="1">
    <location>
        <position position="1"/>
    </location>
</feature>
<dbReference type="EMBL" id="CADCWL010000260">
    <property type="protein sequence ID" value="CAA9586636.1"/>
    <property type="molecule type" value="Genomic_DNA"/>
</dbReference>
<accession>A0A6J4VTR6</accession>
<reference evidence="1" key="1">
    <citation type="submission" date="2020-02" db="EMBL/GenBank/DDBJ databases">
        <authorList>
            <person name="Meier V. D."/>
        </authorList>
    </citation>
    <scope>NUCLEOTIDE SEQUENCE</scope>
    <source>
        <strain evidence="1">AVDCRST_MAG19</strain>
    </source>
</reference>
<proteinExistence type="predicted"/>
<dbReference type="AlphaFoldDB" id="A0A6J4VTR6"/>
<gene>
    <name evidence="1" type="ORF">AVDCRST_MAG19-4867</name>
</gene>
<sequence length="74" mass="8135">GLSAENLGVWRRVDADGRSGPRGTERHLPGRIARGLWRAERGEGVADRAADHRQSERSPAVVGRVDGDFRFLSL</sequence>
<organism evidence="1">
    <name type="scientific">uncultured Thermomicrobiales bacterium</name>
    <dbReference type="NCBI Taxonomy" id="1645740"/>
    <lineage>
        <taxon>Bacteria</taxon>
        <taxon>Pseudomonadati</taxon>
        <taxon>Thermomicrobiota</taxon>
        <taxon>Thermomicrobia</taxon>
        <taxon>Thermomicrobiales</taxon>
        <taxon>environmental samples</taxon>
    </lineage>
</organism>